<proteinExistence type="predicted"/>
<dbReference type="Gene3D" id="3.30.1600.10">
    <property type="entry name" value="SIR2/SIRT2 'Small Domain"/>
    <property type="match status" value="1"/>
</dbReference>
<evidence type="ECO:0000313" key="7">
    <source>
        <dbReference type="Proteomes" id="UP000245412"/>
    </source>
</evidence>
<evidence type="ECO:0000313" key="6">
    <source>
        <dbReference type="EMBL" id="PWJ74658.1"/>
    </source>
</evidence>
<dbReference type="GO" id="GO:0046872">
    <property type="term" value="F:metal ion binding"/>
    <property type="evidence" value="ECO:0007669"/>
    <property type="project" value="UniProtKB-KW"/>
</dbReference>
<dbReference type="InterPro" id="IPR026590">
    <property type="entry name" value="Ssirtuin_cat_dom"/>
</dbReference>
<dbReference type="GO" id="GO:0070403">
    <property type="term" value="F:NAD+ binding"/>
    <property type="evidence" value="ECO:0007669"/>
    <property type="project" value="InterPro"/>
</dbReference>
<dbReference type="InterPro" id="IPR026591">
    <property type="entry name" value="Sirtuin_cat_small_dom_sf"/>
</dbReference>
<evidence type="ECO:0000259" key="5">
    <source>
        <dbReference type="PROSITE" id="PS50305"/>
    </source>
</evidence>
<keyword evidence="4" id="KW-0862">Zinc</keyword>
<dbReference type="PROSITE" id="PS50305">
    <property type="entry name" value="SIRTUIN"/>
    <property type="match status" value="1"/>
</dbReference>
<dbReference type="InterPro" id="IPR029035">
    <property type="entry name" value="DHS-like_NAD/FAD-binding_dom"/>
</dbReference>
<dbReference type="AlphaFoldDB" id="A0AB73T2H5"/>
<name>A0AB73T2H5_9FIRM</name>
<dbReference type="Proteomes" id="UP000245412">
    <property type="component" value="Unassembled WGS sequence"/>
</dbReference>
<dbReference type="InterPro" id="IPR003000">
    <property type="entry name" value="Sirtuin"/>
</dbReference>
<dbReference type="RefSeq" id="WP_109627322.1">
    <property type="nucleotide sequence ID" value="NZ_JANKBI010000006.1"/>
</dbReference>
<keyword evidence="4" id="KW-0479">Metal-binding</keyword>
<dbReference type="PANTHER" id="PTHR11085:SF10">
    <property type="entry name" value="NAD-DEPENDENT PROTEIN DEACYLASE SIRTUIN-5, MITOCHONDRIAL-RELATED"/>
    <property type="match status" value="1"/>
</dbReference>
<feature type="binding site" evidence="4">
    <location>
        <position position="150"/>
    </location>
    <ligand>
        <name>Zn(2+)</name>
        <dbReference type="ChEBI" id="CHEBI:29105"/>
    </ligand>
</feature>
<organism evidence="6 7">
    <name type="scientific">Murimonas intestini</name>
    <dbReference type="NCBI Taxonomy" id="1337051"/>
    <lineage>
        <taxon>Bacteria</taxon>
        <taxon>Bacillati</taxon>
        <taxon>Bacillota</taxon>
        <taxon>Clostridia</taxon>
        <taxon>Lachnospirales</taxon>
        <taxon>Lachnospiraceae</taxon>
        <taxon>Murimonas</taxon>
    </lineage>
</organism>
<dbReference type="Pfam" id="PF02146">
    <property type="entry name" value="SIR2"/>
    <property type="match status" value="1"/>
</dbReference>
<feature type="active site" description="Proton acceptor" evidence="4">
    <location>
        <position position="121"/>
    </location>
</feature>
<keyword evidence="7" id="KW-1185">Reference proteome</keyword>
<gene>
    <name evidence="6" type="ORF">C7383_10888</name>
</gene>
<keyword evidence="3" id="KW-0520">NAD</keyword>
<evidence type="ECO:0000256" key="2">
    <source>
        <dbReference type="ARBA" id="ARBA00022679"/>
    </source>
</evidence>
<protein>
    <recommendedName>
        <fullName evidence="1">protein acetyllysine N-acetyltransferase</fullName>
        <ecNumber evidence="1">2.3.1.286</ecNumber>
    </recommendedName>
</protein>
<dbReference type="EMBL" id="QGGY01000008">
    <property type="protein sequence ID" value="PWJ74658.1"/>
    <property type="molecule type" value="Genomic_DNA"/>
</dbReference>
<dbReference type="GO" id="GO:0017136">
    <property type="term" value="F:histone deacetylase activity, NAD-dependent"/>
    <property type="evidence" value="ECO:0007669"/>
    <property type="project" value="TreeGrafter"/>
</dbReference>
<dbReference type="PANTHER" id="PTHR11085">
    <property type="entry name" value="NAD-DEPENDENT PROTEIN DEACYLASE SIRTUIN-5, MITOCHONDRIAL-RELATED"/>
    <property type="match status" value="1"/>
</dbReference>
<dbReference type="Gene3D" id="3.40.50.1220">
    <property type="entry name" value="TPP-binding domain"/>
    <property type="match status" value="1"/>
</dbReference>
<reference evidence="6 7" key="1">
    <citation type="submission" date="2018-05" db="EMBL/GenBank/DDBJ databases">
        <authorList>
            <person name="Goeker M."/>
            <person name="Huntemann M."/>
            <person name="Clum A."/>
            <person name="Pillay M."/>
            <person name="Palaniappan K."/>
            <person name="Varghese N."/>
            <person name="Mikhailova N."/>
            <person name="Stamatis D."/>
            <person name="Reddy T."/>
            <person name="Daum C."/>
            <person name="Shapiro N."/>
            <person name="Ivanova N."/>
            <person name="Kyrpides N."/>
            <person name="Woyke T."/>
        </authorList>
    </citation>
    <scope>NUCLEOTIDE SEQUENCE [LARGE SCALE GENOMIC DNA]</scope>
    <source>
        <strain evidence="6 7">DSM 26524</strain>
    </source>
</reference>
<evidence type="ECO:0000256" key="1">
    <source>
        <dbReference type="ARBA" id="ARBA00012928"/>
    </source>
</evidence>
<comment type="caution">
    <text evidence="6">The sequence shown here is derived from an EMBL/GenBank/DDBJ whole genome shotgun (WGS) entry which is preliminary data.</text>
</comment>
<feature type="binding site" evidence="4">
    <location>
        <position position="153"/>
    </location>
    <ligand>
        <name>Zn(2+)</name>
        <dbReference type="ChEBI" id="CHEBI:29105"/>
    </ligand>
</feature>
<sequence length="246" mass="27828">MLDEALKKAVLRSRYLVALCGSGMLKEYGQLSMRDPDRAYEIEKKYGYSPEEMFTSSFYSTRPDRFFEFYRNEILAGEGCPGEAFYHLADLSKCGKLKCVITNNVYSYPEKAGCENVVSLHGDIENNYCPHCKEKYPKEYILASKNAPRCSKCGALLRPGLIFFGQTVDNALMSRATAEVSKADVLLVIGSSLRFEPARQYARYFEGDHLIVINPVSDYSDRQADLVINEPIADTLKKISEWVEEA</sequence>
<dbReference type="EC" id="2.3.1.286" evidence="1"/>
<dbReference type="InterPro" id="IPR050134">
    <property type="entry name" value="NAD-dep_sirtuin_deacylases"/>
</dbReference>
<feature type="binding site" evidence="4">
    <location>
        <position position="129"/>
    </location>
    <ligand>
        <name>Zn(2+)</name>
        <dbReference type="ChEBI" id="CHEBI:29105"/>
    </ligand>
</feature>
<evidence type="ECO:0000256" key="3">
    <source>
        <dbReference type="ARBA" id="ARBA00023027"/>
    </source>
</evidence>
<accession>A0AB73T2H5</accession>
<feature type="binding site" evidence="4">
    <location>
        <position position="132"/>
    </location>
    <ligand>
        <name>Zn(2+)</name>
        <dbReference type="ChEBI" id="CHEBI:29105"/>
    </ligand>
</feature>
<keyword evidence="2" id="KW-0808">Transferase</keyword>
<dbReference type="SUPFAM" id="SSF52467">
    <property type="entry name" value="DHS-like NAD/FAD-binding domain"/>
    <property type="match status" value="1"/>
</dbReference>
<evidence type="ECO:0000256" key="4">
    <source>
        <dbReference type="PROSITE-ProRule" id="PRU00236"/>
    </source>
</evidence>
<feature type="domain" description="Deacetylase sirtuin-type" evidence="5">
    <location>
        <begin position="1"/>
        <end position="246"/>
    </location>
</feature>